<dbReference type="Gene3D" id="1.10.287.370">
    <property type="match status" value="1"/>
</dbReference>
<dbReference type="PANTHER" id="PTHR21431:SF0">
    <property type="entry name" value="PREFOLDIN SUBUNIT 6"/>
    <property type="match status" value="1"/>
</dbReference>
<dbReference type="GO" id="GO:0051087">
    <property type="term" value="F:protein-folding chaperone binding"/>
    <property type="evidence" value="ECO:0007669"/>
    <property type="project" value="TreeGrafter"/>
</dbReference>
<accession>A0AAF0DLQ3</accession>
<evidence type="ECO:0000256" key="2">
    <source>
        <dbReference type="ARBA" id="ARBA00023186"/>
    </source>
</evidence>
<name>A0AAF0DLQ3_9EURO</name>
<reference evidence="4" key="1">
    <citation type="submission" date="2023-03" db="EMBL/GenBank/DDBJ databases">
        <title>Emydomyces testavorans Genome Sequence.</title>
        <authorList>
            <person name="Hoyer L."/>
        </authorList>
    </citation>
    <scope>NUCLEOTIDE SEQUENCE</scope>
    <source>
        <strain evidence="4">16-2883</strain>
    </source>
</reference>
<dbReference type="CDD" id="cd23161">
    <property type="entry name" value="Prefoldin_6"/>
    <property type="match status" value="1"/>
</dbReference>
<evidence type="ECO:0000313" key="4">
    <source>
        <dbReference type="EMBL" id="WEW60503.1"/>
    </source>
</evidence>
<dbReference type="PANTHER" id="PTHR21431">
    <property type="entry name" value="PREFOLDIN SUBUNIT 6"/>
    <property type="match status" value="1"/>
</dbReference>
<proteinExistence type="inferred from homology"/>
<dbReference type="Pfam" id="PF01920">
    <property type="entry name" value="Prefoldin_2"/>
    <property type="match status" value="1"/>
</dbReference>
<keyword evidence="3" id="KW-0175">Coiled coil</keyword>
<dbReference type="GO" id="GO:0005737">
    <property type="term" value="C:cytoplasm"/>
    <property type="evidence" value="ECO:0007669"/>
    <property type="project" value="TreeGrafter"/>
</dbReference>
<dbReference type="AlphaFoldDB" id="A0AAF0DLQ3"/>
<dbReference type="GO" id="GO:0051082">
    <property type="term" value="F:unfolded protein binding"/>
    <property type="evidence" value="ECO:0007669"/>
    <property type="project" value="InterPro"/>
</dbReference>
<protein>
    <submittedName>
        <fullName evidence="4">Prefoldin subunit 6</fullName>
    </submittedName>
</protein>
<organism evidence="4 5">
    <name type="scientific">Emydomyces testavorans</name>
    <dbReference type="NCBI Taxonomy" id="2070801"/>
    <lineage>
        <taxon>Eukaryota</taxon>
        <taxon>Fungi</taxon>
        <taxon>Dikarya</taxon>
        <taxon>Ascomycota</taxon>
        <taxon>Pezizomycotina</taxon>
        <taxon>Eurotiomycetes</taxon>
        <taxon>Eurotiomycetidae</taxon>
        <taxon>Onygenales</taxon>
        <taxon>Nannizziopsiaceae</taxon>
        <taxon>Emydomyces</taxon>
    </lineage>
</organism>
<dbReference type="GO" id="GO:0016272">
    <property type="term" value="C:prefoldin complex"/>
    <property type="evidence" value="ECO:0007669"/>
    <property type="project" value="InterPro"/>
</dbReference>
<dbReference type="FunFam" id="1.10.287.370:FF:000003">
    <property type="entry name" value="Prefoldin subunit 6"/>
    <property type="match status" value="1"/>
</dbReference>
<evidence type="ECO:0000313" key="5">
    <source>
        <dbReference type="Proteomes" id="UP001219355"/>
    </source>
</evidence>
<dbReference type="InterPro" id="IPR002777">
    <property type="entry name" value="PFD_beta-like"/>
</dbReference>
<feature type="coiled-coil region" evidence="3">
    <location>
        <begin position="49"/>
        <end position="130"/>
    </location>
</feature>
<dbReference type="GO" id="GO:0051131">
    <property type="term" value="P:chaperone-mediated protein complex assembly"/>
    <property type="evidence" value="ECO:0007669"/>
    <property type="project" value="TreeGrafter"/>
</dbReference>
<dbReference type="Proteomes" id="UP001219355">
    <property type="component" value="Chromosome 4"/>
</dbReference>
<evidence type="ECO:0000256" key="1">
    <source>
        <dbReference type="ARBA" id="ARBA00008045"/>
    </source>
</evidence>
<gene>
    <name evidence="4" type="primary">YKE2</name>
    <name evidence="4" type="ORF">PRK78_005990</name>
</gene>
<sequence length="147" mass="16833">MADAQKHLQTLSDDYQKLQLGQYIANQLHILQHLAQANRHSFTPELQEVIEAREKLEAQQQENKSVQKEFSTLDDDANIYKLIGPVLLKQDKTDAVMAVDGRLAFIEKEIKRIEKQITDIQEKSEKKKAEVIQFQTQMQQQASAASA</sequence>
<dbReference type="SUPFAM" id="SSF46579">
    <property type="entry name" value="Prefoldin"/>
    <property type="match status" value="1"/>
</dbReference>
<keyword evidence="5" id="KW-1185">Reference proteome</keyword>
<dbReference type="EMBL" id="CP120630">
    <property type="protein sequence ID" value="WEW60503.1"/>
    <property type="molecule type" value="Genomic_DNA"/>
</dbReference>
<dbReference type="GO" id="GO:0006457">
    <property type="term" value="P:protein folding"/>
    <property type="evidence" value="ECO:0007669"/>
    <property type="project" value="InterPro"/>
</dbReference>
<comment type="similarity">
    <text evidence="1">Belongs to the prefoldin subunit beta family.</text>
</comment>
<evidence type="ECO:0000256" key="3">
    <source>
        <dbReference type="SAM" id="Coils"/>
    </source>
</evidence>
<dbReference type="InterPro" id="IPR009053">
    <property type="entry name" value="Prefoldin"/>
</dbReference>
<keyword evidence="2" id="KW-0143">Chaperone</keyword>